<keyword evidence="1" id="KW-1133">Transmembrane helix</keyword>
<sequence length="203" mass="21543">MLSPAVLWVVLAVLVVLVVLNLLLTLRLAGIVQQREYDRLPLAFPIGAPLPEFTARRQGDGAVLSSASLSGAAAVLVFLSPACGDCRRRRLELIELHPAIAASGIGLWLFGAGARRRVRAFFEGTPLADHVMSIRPGVRRRLNARNAAPFYLFVDDTGTVVASGFVGDGDWSSFDAQMREVLASGLRGSAPPDVGKAVAAEVG</sequence>
<gene>
    <name evidence="3" type="ORF">ACFQ0E_15045</name>
</gene>
<proteinExistence type="predicted"/>
<organism evidence="3 4">
    <name type="scientific">Lysobacter brunescens</name>
    <dbReference type="NCBI Taxonomy" id="262323"/>
    <lineage>
        <taxon>Bacteria</taxon>
        <taxon>Pseudomonadati</taxon>
        <taxon>Pseudomonadota</taxon>
        <taxon>Gammaproteobacteria</taxon>
        <taxon>Lysobacterales</taxon>
        <taxon>Lysobacteraceae</taxon>
        <taxon>Lysobacter</taxon>
    </lineage>
</organism>
<reference evidence="4" key="1">
    <citation type="journal article" date="2019" name="Int. J. Syst. Evol. Microbiol.">
        <title>The Global Catalogue of Microorganisms (GCM) 10K type strain sequencing project: providing services to taxonomists for standard genome sequencing and annotation.</title>
        <authorList>
            <consortium name="The Broad Institute Genomics Platform"/>
            <consortium name="The Broad Institute Genome Sequencing Center for Infectious Disease"/>
            <person name="Wu L."/>
            <person name="Ma J."/>
        </authorList>
    </citation>
    <scope>NUCLEOTIDE SEQUENCE [LARGE SCALE GENOMIC DNA]</scope>
    <source>
        <strain evidence="4">CCUG 55585</strain>
    </source>
</reference>
<name>A0ABW2YGQ3_9GAMM</name>
<protein>
    <recommendedName>
        <fullName evidence="2">Thioredoxin domain-containing protein</fullName>
    </recommendedName>
</protein>
<feature type="transmembrane region" description="Helical" evidence="1">
    <location>
        <begin position="94"/>
        <end position="112"/>
    </location>
</feature>
<feature type="transmembrane region" description="Helical" evidence="1">
    <location>
        <begin position="6"/>
        <end position="29"/>
    </location>
</feature>
<keyword evidence="1" id="KW-0812">Transmembrane</keyword>
<dbReference type="RefSeq" id="WP_386825174.1">
    <property type="nucleotide sequence ID" value="NZ_JBHTIF010000003.1"/>
</dbReference>
<dbReference type="Gene3D" id="3.40.30.10">
    <property type="entry name" value="Glutaredoxin"/>
    <property type="match status" value="1"/>
</dbReference>
<keyword evidence="1" id="KW-0472">Membrane</keyword>
<dbReference type="Proteomes" id="UP001597110">
    <property type="component" value="Unassembled WGS sequence"/>
</dbReference>
<dbReference type="InterPro" id="IPR013766">
    <property type="entry name" value="Thioredoxin_domain"/>
</dbReference>
<dbReference type="InterPro" id="IPR036249">
    <property type="entry name" value="Thioredoxin-like_sf"/>
</dbReference>
<dbReference type="SUPFAM" id="SSF52833">
    <property type="entry name" value="Thioredoxin-like"/>
    <property type="match status" value="1"/>
</dbReference>
<dbReference type="PROSITE" id="PS51352">
    <property type="entry name" value="THIOREDOXIN_2"/>
    <property type="match status" value="1"/>
</dbReference>
<evidence type="ECO:0000259" key="2">
    <source>
        <dbReference type="PROSITE" id="PS51352"/>
    </source>
</evidence>
<feature type="domain" description="Thioredoxin" evidence="2">
    <location>
        <begin position="44"/>
        <end position="183"/>
    </location>
</feature>
<feature type="transmembrane region" description="Helical" evidence="1">
    <location>
        <begin position="62"/>
        <end position="82"/>
    </location>
</feature>
<evidence type="ECO:0000256" key="1">
    <source>
        <dbReference type="SAM" id="Phobius"/>
    </source>
</evidence>
<evidence type="ECO:0000313" key="4">
    <source>
        <dbReference type="Proteomes" id="UP001597110"/>
    </source>
</evidence>
<keyword evidence="4" id="KW-1185">Reference proteome</keyword>
<accession>A0ABW2YGQ3</accession>
<dbReference type="EMBL" id="JBHTIF010000003">
    <property type="protein sequence ID" value="MFD0726912.1"/>
    <property type="molecule type" value="Genomic_DNA"/>
</dbReference>
<evidence type="ECO:0000313" key="3">
    <source>
        <dbReference type="EMBL" id="MFD0726912.1"/>
    </source>
</evidence>
<comment type="caution">
    <text evidence="3">The sequence shown here is derived from an EMBL/GenBank/DDBJ whole genome shotgun (WGS) entry which is preliminary data.</text>
</comment>